<feature type="coiled-coil region" evidence="1">
    <location>
        <begin position="252"/>
        <end position="283"/>
    </location>
</feature>
<protein>
    <recommendedName>
        <fullName evidence="4">TraG P-loop domain-containing protein</fullName>
    </recommendedName>
</protein>
<dbReference type="SUPFAM" id="SSF52540">
    <property type="entry name" value="P-loop containing nucleoside triphosphate hydrolases"/>
    <property type="match status" value="1"/>
</dbReference>
<dbReference type="InterPro" id="IPR027417">
    <property type="entry name" value="P-loop_NTPase"/>
</dbReference>
<dbReference type="OrthoDB" id="9804380at2"/>
<dbReference type="PANTHER" id="PTHR30121:SF6">
    <property type="entry name" value="SLR6007 PROTEIN"/>
    <property type="match status" value="1"/>
</dbReference>
<dbReference type="RefSeq" id="WP_013447373.1">
    <property type="nucleotide sequence ID" value="NC_014751.1"/>
</dbReference>
<dbReference type="Gene3D" id="1.10.8.730">
    <property type="match status" value="1"/>
</dbReference>
<name>E4PT25_MYCLG</name>
<gene>
    <name evidence="2" type="ordered locus">MSB_A0052</name>
</gene>
<dbReference type="EMBL" id="CP002108">
    <property type="protein sequence ID" value="ADR24004.1"/>
    <property type="molecule type" value="Genomic_DNA"/>
</dbReference>
<accession>E4PT25</accession>
<reference evidence="2 3" key="2">
    <citation type="journal article" date="2012" name="J. Bacteriol.">
        <title>Complete Genome Sequences of Mycoplasma leachii Strain PG50T and the Pathogenic Mycoplasma mycoides subsp. mycoides Small Colony Biotype Strain Gladysdale.</title>
        <authorList>
            <person name="Wise K.S."/>
            <person name="Calcutt M.J."/>
            <person name="Foecking M.F."/>
            <person name="Madupu R."/>
            <person name="Deboy R.T."/>
            <person name="Roske K."/>
            <person name="Hvinden M.L."/>
            <person name="Martin T.R."/>
            <person name="Durkin A.S."/>
            <person name="Glass J.I."/>
            <person name="Methe B.A."/>
        </authorList>
    </citation>
    <scope>NUCLEOTIDE SEQUENCE [LARGE SCALE GENOMIC DNA]</scope>
    <source>
        <strain evidence="3">DSM 21131 / NCTC 10133 / N29 / PG50</strain>
    </source>
</reference>
<evidence type="ECO:0000313" key="2">
    <source>
        <dbReference type="EMBL" id="ADR24004.1"/>
    </source>
</evidence>
<dbReference type="InterPro" id="IPR051162">
    <property type="entry name" value="T4SS_component"/>
</dbReference>
<dbReference type="NCBIfam" id="NF045975">
    <property type="entry name" value="VirB4_plasma"/>
    <property type="match status" value="1"/>
</dbReference>
<evidence type="ECO:0000256" key="1">
    <source>
        <dbReference type="SAM" id="Coils"/>
    </source>
</evidence>
<evidence type="ECO:0000313" key="3">
    <source>
        <dbReference type="Proteomes" id="UP000008712"/>
    </source>
</evidence>
<proteinExistence type="predicted"/>
<dbReference type="KEGG" id="mlc:MSB_A0052"/>
<sequence>MAISPNVLIPYNNVYDQTTITTYSEGFKSLEYIKAFEIFGNDISSYTLEERQRCLTHFFNLFKFLRSNLSFVIMNKIINIKDYLNILNEQIEDIKKDTLSENVKESKIQTIYETIDILSSREDEEILTKKYYVFYYNKNLEELNLDTIFLNEHLLNTKLNCKQLEFYEILTVLKDIIEPSINDFNEKQFENINYQDIEIANVLEPNKLSFSSDSYKTNKNIISNISVVDCYPLFPERFWALDLVNTDSTVIIKISQNDAKEFTRNLNRAIENIELQKRDIKKRNVVEISAKEVEINNLLNLVSLINDSKEIIKNVNIYLITRTNSFHLKKTLKLIEKDINIDGFSLNNLTFQQLDAFKSMFPRTDDELSENFRIETTTSTLSESYPFVNQALIQNKGVLLGKNNLGELIIWNPFENLEPNSSFLNANTTIIAKSGSGKTASTIAIADRLISQNKTKMMFIDPDNDYLTLCDKYNGKHINLGSGFESRINPLQILYHLKDETKKDKSHLEDKSDVKLANSNEVVISNHVGFLEHFFDIINPNYEINRYILKMIKSLYTRWDFINKDLFNLKTTDWPTINDLINEFYDFKKDREKEDEYVNEAMWNNALEFLKDEFTGFGKFSHLYNGHSTLNTQDSEVIVFDIKTLIESSNFKIIQAQIMLLTAFTQNEFELNSKLSNKNTILVIDEAHLLIDAQNPIALEFIKKTTKRVRKKRGGIWLITQNINDFSDPRILTQSRAILSNMQYKLFLQMDSEEIEKLAELLINDGGLTQSQKEFLLFCEKGQGLLIFRNSVSQKVTIAPTELSKSVWIHKKNKSKEN</sequence>
<keyword evidence="3" id="KW-1185">Reference proteome</keyword>
<dbReference type="Gene3D" id="3.40.50.300">
    <property type="entry name" value="P-loop containing nucleotide triphosphate hydrolases"/>
    <property type="match status" value="1"/>
</dbReference>
<dbReference type="PANTHER" id="PTHR30121">
    <property type="entry name" value="UNCHARACTERIZED PROTEIN YJGR-RELATED"/>
    <property type="match status" value="1"/>
</dbReference>
<evidence type="ECO:0008006" key="4">
    <source>
        <dbReference type="Google" id="ProtNLM"/>
    </source>
</evidence>
<organism evidence="2 3">
    <name type="scientific">Mycoplasma leachii (strain DSM 21131 / NCTC 10133 / N29 / PG50)</name>
    <dbReference type="NCBI Taxonomy" id="880447"/>
    <lineage>
        <taxon>Bacteria</taxon>
        <taxon>Bacillati</taxon>
        <taxon>Mycoplasmatota</taxon>
        <taxon>Mollicutes</taxon>
        <taxon>Mycoplasmataceae</taxon>
        <taxon>Mycoplasma</taxon>
    </lineage>
</organism>
<dbReference type="Proteomes" id="UP000008712">
    <property type="component" value="Chromosome"/>
</dbReference>
<dbReference type="eggNOG" id="COG0433">
    <property type="taxonomic scope" value="Bacteria"/>
</dbReference>
<dbReference type="AlphaFoldDB" id="E4PT25"/>
<reference evidence="3" key="1">
    <citation type="submission" date="2010-07" db="EMBL/GenBank/DDBJ databases">
        <title>Genome sequence of Mycoplasma leachii PG50 MU clone A8.</title>
        <authorList>
            <person name="Wise K."/>
            <person name="Calcutt M.J."/>
            <person name="Foecking M.F."/>
            <person name="Madupu R."/>
            <person name="DeBoy R.T."/>
            <person name="Roske K."/>
            <person name="Martin T.R."/>
            <person name="Hvinden M.L."/>
            <person name="Durkin A.S."/>
            <person name="Glass J."/>
            <person name="Methe B.A."/>
        </authorList>
    </citation>
    <scope>NUCLEOTIDE SEQUENCE [LARGE SCALE GENOMIC DNA]</scope>
    <source>
        <strain evidence="3">DSM 21131 / NCTC 10133 / N29 / PG50</strain>
    </source>
</reference>
<keyword evidence="1" id="KW-0175">Coiled coil</keyword>
<dbReference type="HOGENOM" id="CLU_009097_3_0_14"/>